<dbReference type="Proteomes" id="UP000295294">
    <property type="component" value="Chromosome 1"/>
</dbReference>
<evidence type="ECO:0000259" key="7">
    <source>
        <dbReference type="PROSITE" id="PS50850"/>
    </source>
</evidence>
<dbReference type="AlphaFoldDB" id="A0A4V1BY79"/>
<dbReference type="InterPro" id="IPR020846">
    <property type="entry name" value="MFS_dom"/>
</dbReference>
<dbReference type="Gene3D" id="1.20.1250.20">
    <property type="entry name" value="MFS general substrate transporter like domains"/>
    <property type="match status" value="1"/>
</dbReference>
<dbReference type="Pfam" id="PF07690">
    <property type="entry name" value="MFS_1"/>
    <property type="match status" value="1"/>
</dbReference>
<dbReference type="GO" id="GO:0005886">
    <property type="term" value="C:plasma membrane"/>
    <property type="evidence" value="ECO:0007669"/>
    <property type="project" value="TreeGrafter"/>
</dbReference>
<sequence length="540" mass="57692">MQQTPVPAAPDGSAPALATSVPAALAPATTPASAPAHPRMQLTSHPEMGHWRLSLFGLTLGLVTGIDFSSTLMMGVASQHIQGGVGAAPEDYLYAVSAYAATAVLMNMVLDQVARRITYKRFTLVSLVVFILGSLICAEFATPTGLISGKAVQGLGAGGLFAASRILVQLVSTPAERGALMLRFGGGAFSMLALAPWLTSMFLDDIGWRAVFLFQAGIALPVLLSVALTYPTRAPRDRHPPVSTLDWPAAIAAAAGALVILHTLQEMRYTRFFSSPEMPLAALCGLALFAFAGWRLYRHPDPWIDLSRLAGRQYLYGLGFYTLYYLMSSAWAFLLPSLTQTGLGLTFRTTCMLLATSGAVATIGAVAITLGMALVFRKRRVIALGFVFYACAAMLFSHQLMPGAPDYALVPVVLLEGLTPVLLMVQVASMTYLEVPVEDFSHAYQFKNVCKQIASAVGTGLASVFMQDGLAEHRTHLVEQVTRFNPALQSPDALSASGLAKISLEIDRQATLLAGMDMLHGFAVICVLGAVFVLVQRSFR</sequence>
<organism evidence="8 9">
    <name type="scientific">Cupriavidus oxalaticus</name>
    <dbReference type="NCBI Taxonomy" id="96344"/>
    <lineage>
        <taxon>Bacteria</taxon>
        <taxon>Pseudomonadati</taxon>
        <taxon>Pseudomonadota</taxon>
        <taxon>Betaproteobacteria</taxon>
        <taxon>Burkholderiales</taxon>
        <taxon>Burkholderiaceae</taxon>
        <taxon>Cupriavidus</taxon>
    </lineage>
</organism>
<keyword evidence="4 6" id="KW-1133">Transmembrane helix</keyword>
<protein>
    <submittedName>
        <fullName evidence="8">MFS transporter</fullName>
    </submittedName>
</protein>
<reference evidence="8 9" key="1">
    <citation type="submission" date="2019-03" db="EMBL/GenBank/DDBJ databases">
        <title>Efficiently degradation of phenoxyalkanoic acid herbicides by Cupriavidus oxalaticus strain X32.</title>
        <authorList>
            <person name="Sheng X."/>
        </authorList>
    </citation>
    <scope>NUCLEOTIDE SEQUENCE [LARGE SCALE GENOMIC DNA]</scope>
    <source>
        <strain evidence="8 9">X32</strain>
    </source>
</reference>
<comment type="subcellular location">
    <subcellularLocation>
        <location evidence="1">Endomembrane system</location>
        <topology evidence="1">Multi-pass membrane protein</topology>
    </subcellularLocation>
</comment>
<dbReference type="PANTHER" id="PTHR23501">
    <property type="entry name" value="MAJOR FACILITATOR SUPERFAMILY"/>
    <property type="match status" value="1"/>
</dbReference>
<dbReference type="KEGG" id="cox:E0W60_06880"/>
<dbReference type="InterPro" id="IPR036259">
    <property type="entry name" value="MFS_trans_sf"/>
</dbReference>
<feature type="transmembrane region" description="Helical" evidence="6">
    <location>
        <begin position="276"/>
        <end position="294"/>
    </location>
</feature>
<feature type="transmembrane region" description="Helical" evidence="6">
    <location>
        <begin position="122"/>
        <end position="141"/>
    </location>
</feature>
<accession>A0A4V1BY79</accession>
<feature type="transmembrane region" description="Helical" evidence="6">
    <location>
        <begin position="210"/>
        <end position="230"/>
    </location>
</feature>
<dbReference type="GO" id="GO:0022857">
    <property type="term" value="F:transmembrane transporter activity"/>
    <property type="evidence" value="ECO:0007669"/>
    <property type="project" value="InterPro"/>
</dbReference>
<evidence type="ECO:0000256" key="4">
    <source>
        <dbReference type="ARBA" id="ARBA00022989"/>
    </source>
</evidence>
<keyword evidence="2" id="KW-0813">Transport</keyword>
<keyword evidence="5 6" id="KW-0472">Membrane</keyword>
<feature type="transmembrane region" description="Helical" evidence="6">
    <location>
        <begin position="354"/>
        <end position="376"/>
    </location>
</feature>
<dbReference type="STRING" id="1349762.GCA_001592245_04809"/>
<proteinExistence type="predicted"/>
<evidence type="ECO:0000313" key="8">
    <source>
        <dbReference type="EMBL" id="QBY50882.1"/>
    </source>
</evidence>
<name>A0A4V1BY79_9BURK</name>
<keyword evidence="3 6" id="KW-0812">Transmembrane</keyword>
<evidence type="ECO:0000313" key="9">
    <source>
        <dbReference type="Proteomes" id="UP000295294"/>
    </source>
</evidence>
<dbReference type="GO" id="GO:0012505">
    <property type="term" value="C:endomembrane system"/>
    <property type="evidence" value="ECO:0007669"/>
    <property type="project" value="UniProtKB-SubCell"/>
</dbReference>
<evidence type="ECO:0000256" key="2">
    <source>
        <dbReference type="ARBA" id="ARBA00022448"/>
    </source>
</evidence>
<feature type="transmembrane region" description="Helical" evidence="6">
    <location>
        <begin position="242"/>
        <end position="264"/>
    </location>
</feature>
<dbReference type="SUPFAM" id="SSF103473">
    <property type="entry name" value="MFS general substrate transporter"/>
    <property type="match status" value="1"/>
</dbReference>
<feature type="transmembrane region" description="Helical" evidence="6">
    <location>
        <begin position="147"/>
        <end position="168"/>
    </location>
</feature>
<dbReference type="PANTHER" id="PTHR23501:SF191">
    <property type="entry name" value="VACUOLAR BASIC AMINO ACID TRANSPORTER 4"/>
    <property type="match status" value="1"/>
</dbReference>
<evidence type="ECO:0000256" key="5">
    <source>
        <dbReference type="ARBA" id="ARBA00023136"/>
    </source>
</evidence>
<evidence type="ECO:0000256" key="3">
    <source>
        <dbReference type="ARBA" id="ARBA00022692"/>
    </source>
</evidence>
<feature type="transmembrane region" description="Helical" evidence="6">
    <location>
        <begin position="314"/>
        <end position="334"/>
    </location>
</feature>
<dbReference type="PROSITE" id="PS50850">
    <property type="entry name" value="MFS"/>
    <property type="match status" value="1"/>
</dbReference>
<feature type="transmembrane region" description="Helical" evidence="6">
    <location>
        <begin position="92"/>
        <end position="110"/>
    </location>
</feature>
<evidence type="ECO:0000256" key="1">
    <source>
        <dbReference type="ARBA" id="ARBA00004127"/>
    </source>
</evidence>
<dbReference type="EMBL" id="CP038634">
    <property type="protein sequence ID" value="QBY50882.1"/>
    <property type="molecule type" value="Genomic_DNA"/>
</dbReference>
<dbReference type="InterPro" id="IPR011701">
    <property type="entry name" value="MFS"/>
</dbReference>
<dbReference type="RefSeq" id="WP_135703451.1">
    <property type="nucleotide sequence ID" value="NZ_CP038634.1"/>
</dbReference>
<feature type="transmembrane region" description="Helical" evidence="6">
    <location>
        <begin position="53"/>
        <end position="72"/>
    </location>
</feature>
<dbReference type="OrthoDB" id="8581632at2"/>
<feature type="transmembrane region" description="Helical" evidence="6">
    <location>
        <begin position="518"/>
        <end position="539"/>
    </location>
</feature>
<feature type="domain" description="Major facilitator superfamily (MFS) profile" evidence="7">
    <location>
        <begin position="53"/>
        <end position="540"/>
    </location>
</feature>
<gene>
    <name evidence="8" type="ORF">E0W60_06880</name>
</gene>
<feature type="transmembrane region" description="Helical" evidence="6">
    <location>
        <begin position="381"/>
        <end position="401"/>
    </location>
</feature>
<evidence type="ECO:0000256" key="6">
    <source>
        <dbReference type="SAM" id="Phobius"/>
    </source>
</evidence>
<feature type="transmembrane region" description="Helical" evidence="6">
    <location>
        <begin position="180"/>
        <end position="198"/>
    </location>
</feature>